<protein>
    <submittedName>
        <fullName evidence="2">(Mediterranean fruit fly) hypothetical protein</fullName>
    </submittedName>
</protein>
<organism evidence="2 3">
    <name type="scientific">Ceratitis capitata</name>
    <name type="common">Mediterranean fruit fly</name>
    <name type="synonym">Tephritis capitata</name>
    <dbReference type="NCBI Taxonomy" id="7213"/>
    <lineage>
        <taxon>Eukaryota</taxon>
        <taxon>Metazoa</taxon>
        <taxon>Ecdysozoa</taxon>
        <taxon>Arthropoda</taxon>
        <taxon>Hexapoda</taxon>
        <taxon>Insecta</taxon>
        <taxon>Pterygota</taxon>
        <taxon>Neoptera</taxon>
        <taxon>Endopterygota</taxon>
        <taxon>Diptera</taxon>
        <taxon>Brachycera</taxon>
        <taxon>Muscomorpha</taxon>
        <taxon>Tephritoidea</taxon>
        <taxon>Tephritidae</taxon>
        <taxon>Ceratitis</taxon>
        <taxon>Ceratitis</taxon>
    </lineage>
</organism>
<gene>
    <name evidence="2" type="ORF">CCAP1982_LOCUS355</name>
</gene>
<feature type="compositionally biased region" description="Low complexity" evidence="1">
    <location>
        <begin position="50"/>
        <end position="74"/>
    </location>
</feature>
<evidence type="ECO:0000313" key="2">
    <source>
        <dbReference type="EMBL" id="CAD6991428.1"/>
    </source>
</evidence>
<name>A0A811TZ55_CERCA</name>
<dbReference type="Proteomes" id="UP000606786">
    <property type="component" value="Unassembled WGS sequence"/>
</dbReference>
<dbReference type="AlphaFoldDB" id="A0A811TZ55"/>
<keyword evidence="3" id="KW-1185">Reference proteome</keyword>
<reference evidence="2" key="1">
    <citation type="submission" date="2020-11" db="EMBL/GenBank/DDBJ databases">
        <authorList>
            <person name="Whitehead M."/>
        </authorList>
    </citation>
    <scope>NUCLEOTIDE SEQUENCE</scope>
    <source>
        <strain evidence="2">EGII</strain>
    </source>
</reference>
<comment type="caution">
    <text evidence="2">The sequence shown here is derived from an EMBL/GenBank/DDBJ whole genome shotgun (WGS) entry which is preliminary data.</text>
</comment>
<feature type="region of interest" description="Disordered" evidence="1">
    <location>
        <begin position="41"/>
        <end position="74"/>
    </location>
</feature>
<accession>A0A811TZ55</accession>
<proteinExistence type="predicted"/>
<sequence length="148" mass="17015">MDEVKLVEEHDTLVPPKMMLSKLKLLTWRMRQLFKIGKTKQQQYATHMHNPSSSSSNNINNNNNNNNNCETENNNNVNSELSKLCLLFTSEMAENAANEWLLQQQVAAIPSPAIAYAEDMEPNVICIQTEAGHFYWNATEQFNEIVWK</sequence>
<evidence type="ECO:0000313" key="3">
    <source>
        <dbReference type="Proteomes" id="UP000606786"/>
    </source>
</evidence>
<evidence type="ECO:0000256" key="1">
    <source>
        <dbReference type="SAM" id="MobiDB-lite"/>
    </source>
</evidence>
<dbReference type="EMBL" id="CAJHJT010000001">
    <property type="protein sequence ID" value="CAD6991428.1"/>
    <property type="molecule type" value="Genomic_DNA"/>
</dbReference>